<protein>
    <submittedName>
        <fullName evidence="5">Secreted protein</fullName>
    </submittedName>
</protein>
<dbReference type="InterPro" id="IPR009050">
    <property type="entry name" value="Globin-like_sf"/>
</dbReference>
<dbReference type="Pfam" id="PF00042">
    <property type="entry name" value="Globin"/>
    <property type="match status" value="1"/>
</dbReference>
<dbReference type="GO" id="GO:0003676">
    <property type="term" value="F:nucleic acid binding"/>
    <property type="evidence" value="ECO:0007669"/>
    <property type="project" value="InterPro"/>
</dbReference>
<evidence type="ECO:0000256" key="1">
    <source>
        <dbReference type="SAM" id="MobiDB-lite"/>
    </source>
</evidence>
<dbReference type="Proteomes" id="UP000095280">
    <property type="component" value="Unplaced"/>
</dbReference>
<feature type="region of interest" description="Disordered" evidence="1">
    <location>
        <begin position="1238"/>
        <end position="1268"/>
    </location>
</feature>
<organism evidence="4 5">
    <name type="scientific">Macrostomum lignano</name>
    <dbReference type="NCBI Taxonomy" id="282301"/>
    <lineage>
        <taxon>Eukaryota</taxon>
        <taxon>Metazoa</taxon>
        <taxon>Spiralia</taxon>
        <taxon>Lophotrochozoa</taxon>
        <taxon>Platyhelminthes</taxon>
        <taxon>Rhabditophora</taxon>
        <taxon>Macrostomorpha</taxon>
        <taxon>Macrostomida</taxon>
        <taxon>Macrostomidae</taxon>
        <taxon>Macrostomum</taxon>
    </lineage>
</organism>
<dbReference type="InterPro" id="IPR036397">
    <property type="entry name" value="RNaseH_sf"/>
</dbReference>
<feature type="region of interest" description="Disordered" evidence="1">
    <location>
        <begin position="1701"/>
        <end position="1722"/>
    </location>
</feature>
<feature type="domain" description="Globin" evidence="2">
    <location>
        <begin position="1093"/>
        <end position="1217"/>
    </location>
</feature>
<feature type="region of interest" description="Disordered" evidence="1">
    <location>
        <begin position="2116"/>
        <end position="2140"/>
    </location>
</feature>
<name>A0A1I8J5W1_9PLAT</name>
<evidence type="ECO:0000313" key="5">
    <source>
        <dbReference type="WBParaSite" id="maker-uti_cns_0046087-snap-gene-0.7-mRNA-1"/>
    </source>
</evidence>
<dbReference type="WBParaSite" id="maker-uti_cns_0046087-snap-gene-0.7-mRNA-1">
    <property type="protein sequence ID" value="maker-uti_cns_0046087-snap-gene-0.7-mRNA-1"/>
    <property type="gene ID" value="maker-uti_cns_0046087-snap-gene-0.7"/>
</dbReference>
<dbReference type="PROSITE" id="PS50879">
    <property type="entry name" value="RNASE_H_1"/>
    <property type="match status" value="1"/>
</dbReference>
<evidence type="ECO:0000259" key="2">
    <source>
        <dbReference type="PROSITE" id="PS01033"/>
    </source>
</evidence>
<sequence length="3065" mass="332310">AQRVQEGGEALHQQQHADSQHGPEEEHEEQHDGANEALLLEPDGQHHGPQHLGQLGVGQGQGPQAQVAGRVGDAAQAVLDRVDRLVHEDLADVKLRALRALRAGTATGDLGGWPSNWKSGRLAQQLRIWEAGPDTEDLGGWLSNSGSGRLAQQLGIWEAGSATEDPGGWLSNSGSGRLAQQLRIWEAGPATEDLGGWLSNSGSGRLAQQLRIGEPHFFLLLGSVLASHIDGLVMGHLSLVADRGGGGRAAQLVLVLPVLVPGAEHQRLGEQHPGHADDDEQEQHDLHRLVAVAFVLAKLHSDLVNAHVAELALDAPAGAEDVHRVREHIVIDEASVDGEQAHQQDDVAAVEEGGPDLRGLGGGRQLALAQHHPQRRQEHQGAVPEVAVHHGKEEREGDDGEWRGVRLAVGGHAVRVDDVLEADRQLVDAESQMNFVQVVNRAPGLANEALAGGLNVKHVERVVDGLDLADLDEPEPQVLGGRHEQPATVVNGGVEHGVEVLDAGHHGDGHLPALSLAVWAGVQAGPEALADLLHAALELVALEEHDENGLEHLVTGGRVLQRHVNVGLLEEDVAPADAPQHPLEGRQALPKQHSGQESAGSPARPQLPVNFRTHSNRKPRPPPDAASSAAAESPPPTPPPLATGDFHLPRLALSYSLKLQAASLRPGLLSAATSPDQAGPLVRLVPLALRTSGAEGAAKRAASVLIDCLRRQMRNTARWAREQQLLLTKSLGLAQDVLELGQLQVIPLQRLLVGVDVAQLVLQLLQVGLKVDHLAGIRSFGIVAGVQHWHAVLLDLLLQVTQLPLHLVTAADFVDKLSLEGVGVGLEVAELHEAELAQLGHAGEGGLGLQEQLAEESLFIGRVWRNLPIDELGNVDSFELNFISETSNIDRRDDDFAAFLDYIQSDRSNDELPCLDGQQLDVNEMDRVEIESLPAETRKQMYIHGERFLNFLANPQLANEEAAEYSRTCSHPALPDIGCRAGGRICHIRFAQQLCIAGPLTAQQHRHTGFASPASERSRSASGHQFGTKQGQAAQRTLMGCTQFKGRLGSVRFSDKRQPRQCPYAADAGAEADGSASGQQQAEAKKEADPKLGLTEREVYKLKTSWKAVHRKVSDTGVEMFISLFRTNKDLQAMFVKFSHLELSDNIRENGELALHGELVMGILDEAILNIDNMEVTRQRVRRAAATHQKFAGFYAKLFWAMEQPFLEAVKLTLEDRWVPTLQHLGLSRARVQQRELRRSRLSCPQLPTRKQTPGNGGSSHFFPPSLPNRSAERSGFCELGNRLTRSSLAFGFLAFSLFRAYRSTHWRTQNHPECLHQKSSHLRSVEAVGCMEDVSAAVSSGVEQQVPGARSQLLRAANGLEVAAGAPDEPMDSICSRLRLLGLRVPTAGAHHERHPQVEVLGAALDLGAEQQRVADAGQAAPVTRLPSKWPMRYSSVLSVTSRVSRCCCCPPAWYRHSIISPTHSRLMAFRDRLFTVASILMYSLGAYTRRGSDREALTHLLPPIAIRASTIQGCINSERLSTLNALTALQGPCHAAAAAGESRWQVVRQAAGEGELVLSGLQRHDLARPRGHQLGYVVDVHLIVLNEMAAAEAPADMAAAAHHQVEIAHLQRTQQPQADSAGELLAGPEDEYSCGSGCRLKTGEAALVKDGLEGSAGAGGRLAVHDSQRQQRVGQLVGVFLRIRFRTANFVVKLTAPREAAGPRDTSENSSEPLSPESLHGDTLLSGWEKAMEKEACSRSLIGSSSSSVRLFVVLVQHLGVQSAVPLLAELAQVLGGFESLVLVAAAAVPLVGAVSEIQDVHVGLVKGFAGHCDLREVALEQVALVALYLPVLDWPVVQQGVQLHSLVGRRTVLVGGAVHANPEPTRNTFLCGLVVNTQKTVVLCVPDDIEAAIFCRGADGQTTELPRCQQFVYLGGLVPDAREDLRRRRGLAWATFRSVRAVLQSEALPDRQRAALFQAVIETVLLYNAEIWTLTDSLEQQVDAAHAGLLRAAFNIGVERVNNVALYRRAGLPRPGDLLRSRRLQLAGNLIRAESYCPQLVQEVLLLTVKRELGVMSTVCWLRPAPRTLPKKAEQRYLLFLEMHENGSVGDKAYQILLRMAKVSVTGRASWLGREQRPRHRQCPGRRRQPPDSRRNAEFTLDLAGRCRGAVDRTTRESWTTIEDLGSDHLPITFAIQTGKRPKRPNGAPRWAFKKADWTSALSLALNALSFNSPVHKTDQANNNLCKDILRSASHAIPRGCRHGASKSFWNSDCDAAQRACQSARSSVELDATEQNVVALQQARAHLRSTIALAKRLHWEDTCSNLDCATPAVMPRWPAPMRPSATPRPPAELFVSCYASESKLEPGPHDRNTRGEANAFLRACRSAEGRLDIEKDSATPRPLGISGSLLLDFKRAYNRVWIRALCIKMRDLGVPPRFVLWIHRFLSDRRAEVKWANRTSRERVFEDGLPQGSVLAPLLWLIFANDLPAAIRAVSPECGINLYADDSSLLATNRRLTECARSIQPALDATAAWSASGSTSTATISPKTNTPACVTLDGQLNFAKQGSEVRRRMARRRSALNALAHRSTGADARVLRTAYIATIRACADYGSAIWVNGAAPSTRRGIESQQAICAPPECPAHGIAMRTTRARLKNRSFEEAPAPDDTRLELDRARPFRGCWRRAASELPVCASTLRESDRETPPRLAPWLDFCQARVSFDIQACSARRDAPAEAGIARARECSVIAWTDGSTEEGTSNGGSAAVIEFRDGRPAVTVRAAAGALCSSFQAELVAIQTALSYCLREGPALTPSMAGPARQSTATGATCWQLIGGSSGRTDFRFCWVPGHAGIDGNTAVDLAAAEAATLAQAHGPISITSARAAIRHDRRVLDARILGPPIHHTHSFRNCREFVTFNQLRAGVSTLCGSTRHRLGMQDDEACPDCGAPDTVDHVLRRCPREDAPRLCIFSGDDPLDGPAGSAAIECRVVDSLDADVEGGAQQASVRRIDLLFETKGSPGKPAAASQVLASVWNQTAEVDELLTSRELGRLPVSASAEYYSLDVVRHAEHNGLLRVDHQADARRNGN</sequence>
<proteinExistence type="predicted"/>
<dbReference type="Gene3D" id="1.10.490.10">
    <property type="entry name" value="Globins"/>
    <property type="match status" value="1"/>
</dbReference>
<feature type="domain" description="RNase H type-1" evidence="3">
    <location>
        <begin position="2722"/>
        <end position="2847"/>
    </location>
</feature>
<dbReference type="Gene3D" id="3.30.420.10">
    <property type="entry name" value="Ribonuclease H-like superfamily/Ribonuclease H"/>
    <property type="match status" value="1"/>
</dbReference>
<dbReference type="GO" id="GO:0019825">
    <property type="term" value="F:oxygen binding"/>
    <property type="evidence" value="ECO:0007669"/>
    <property type="project" value="InterPro"/>
</dbReference>
<dbReference type="PROSITE" id="PS01033">
    <property type="entry name" value="GLOBIN"/>
    <property type="match status" value="1"/>
</dbReference>
<dbReference type="InterPro" id="IPR012337">
    <property type="entry name" value="RNaseH-like_sf"/>
</dbReference>
<dbReference type="InterPro" id="IPR002156">
    <property type="entry name" value="RNaseH_domain"/>
</dbReference>
<dbReference type="InterPro" id="IPR000477">
    <property type="entry name" value="RT_dom"/>
</dbReference>
<keyword evidence="4" id="KW-1185">Reference proteome</keyword>
<dbReference type="InterPro" id="IPR000971">
    <property type="entry name" value="Globin"/>
</dbReference>
<feature type="region of interest" description="Disordered" evidence="1">
    <location>
        <begin position="577"/>
        <end position="645"/>
    </location>
</feature>
<dbReference type="GO" id="GO:0020037">
    <property type="term" value="F:heme binding"/>
    <property type="evidence" value="ECO:0007669"/>
    <property type="project" value="InterPro"/>
</dbReference>
<evidence type="ECO:0000259" key="3">
    <source>
        <dbReference type="PROSITE" id="PS50879"/>
    </source>
</evidence>
<feature type="compositionally biased region" description="Basic residues" evidence="1">
    <location>
        <begin position="2120"/>
        <end position="2131"/>
    </location>
</feature>
<dbReference type="Pfam" id="PF00078">
    <property type="entry name" value="RVT_1"/>
    <property type="match status" value="1"/>
</dbReference>
<feature type="region of interest" description="Disordered" evidence="1">
    <location>
        <begin position="1"/>
        <end position="69"/>
    </location>
</feature>
<feature type="compositionally biased region" description="Low complexity" evidence="1">
    <location>
        <begin position="1710"/>
        <end position="1720"/>
    </location>
</feature>
<accession>A0A1I8J5W1</accession>
<dbReference type="SUPFAM" id="SSF46458">
    <property type="entry name" value="Globin-like"/>
    <property type="match status" value="1"/>
</dbReference>
<dbReference type="PANTHER" id="PTHR33481:SF1">
    <property type="entry name" value="ENDONUCLEASE_EXONUCLEASE_PHOSPHATASE DOMAIN-CONTAINING PROTEIN-RELATED"/>
    <property type="match status" value="1"/>
</dbReference>
<feature type="region of interest" description="Disordered" evidence="1">
    <location>
        <begin position="1052"/>
        <end position="1090"/>
    </location>
</feature>
<evidence type="ECO:0000313" key="4">
    <source>
        <dbReference type="Proteomes" id="UP000095280"/>
    </source>
</evidence>
<feature type="compositionally biased region" description="Low complexity" evidence="1">
    <location>
        <begin position="1065"/>
        <end position="1082"/>
    </location>
</feature>
<feature type="compositionally biased region" description="Basic and acidic residues" evidence="1">
    <location>
        <begin position="18"/>
        <end position="34"/>
    </location>
</feature>
<dbReference type="InterPro" id="IPR012292">
    <property type="entry name" value="Globin/Proto"/>
</dbReference>
<dbReference type="SUPFAM" id="SSF53098">
    <property type="entry name" value="Ribonuclease H-like"/>
    <property type="match status" value="1"/>
</dbReference>
<dbReference type="GO" id="GO:0004523">
    <property type="term" value="F:RNA-DNA hybrid ribonuclease activity"/>
    <property type="evidence" value="ECO:0007669"/>
    <property type="project" value="InterPro"/>
</dbReference>
<feature type="region of interest" description="Disordered" evidence="1">
    <location>
        <begin position="1006"/>
        <end position="1033"/>
    </location>
</feature>
<dbReference type="PANTHER" id="PTHR33481">
    <property type="entry name" value="REVERSE TRANSCRIPTASE"/>
    <property type="match status" value="1"/>
</dbReference>
<feature type="compositionally biased region" description="Polar residues" evidence="1">
    <location>
        <begin position="1023"/>
        <end position="1033"/>
    </location>
</feature>
<reference evidence="5" key="1">
    <citation type="submission" date="2016-11" db="UniProtKB">
        <authorList>
            <consortium name="WormBaseParasite"/>
        </authorList>
    </citation>
    <scope>IDENTIFICATION</scope>
</reference>